<evidence type="ECO:0000259" key="3">
    <source>
        <dbReference type="Pfam" id="PF15055"/>
    </source>
</evidence>
<keyword evidence="2" id="KW-1133">Transmembrane helix</keyword>
<dbReference type="RefSeq" id="XP_060457787.1">
    <property type="nucleotide sequence ID" value="XM_060601277.1"/>
</dbReference>
<evidence type="ECO:0000313" key="4">
    <source>
        <dbReference type="EMBL" id="BEI92522.1"/>
    </source>
</evidence>
<reference evidence="4" key="1">
    <citation type="journal article" date="2023" name="BMC Genomics">
        <title>Chromosome-level genome assemblies of Cutaneotrichosporon spp. (Trichosporonales, Basidiomycota) reveal imbalanced evolution between nucleotide sequences and chromosome synteny.</title>
        <authorList>
            <person name="Kobayashi Y."/>
            <person name="Kayamori A."/>
            <person name="Aoki K."/>
            <person name="Shiwa Y."/>
            <person name="Matsutani M."/>
            <person name="Fujita N."/>
            <person name="Sugita T."/>
            <person name="Iwasaki W."/>
            <person name="Tanaka N."/>
            <person name="Takashima M."/>
        </authorList>
    </citation>
    <scope>NUCLEOTIDE SEQUENCE</scope>
    <source>
        <strain evidence="4">HIS019</strain>
    </source>
</reference>
<organism evidence="4 5">
    <name type="scientific">Cutaneotrichosporon cavernicola</name>
    <dbReference type="NCBI Taxonomy" id="279322"/>
    <lineage>
        <taxon>Eukaryota</taxon>
        <taxon>Fungi</taxon>
        <taxon>Dikarya</taxon>
        <taxon>Basidiomycota</taxon>
        <taxon>Agaricomycotina</taxon>
        <taxon>Tremellomycetes</taxon>
        <taxon>Trichosporonales</taxon>
        <taxon>Trichosporonaceae</taxon>
        <taxon>Cutaneotrichosporon</taxon>
    </lineage>
</organism>
<gene>
    <name evidence="4" type="ORF">CcaverHIS019_0501500</name>
</gene>
<keyword evidence="2" id="KW-0812">Transmembrane</keyword>
<feature type="region of interest" description="Disordered" evidence="1">
    <location>
        <begin position="1"/>
        <end position="24"/>
    </location>
</feature>
<protein>
    <recommendedName>
        <fullName evidence="3">Distal membrane-arm assembly complex protein 1-like domain-containing protein</fullName>
    </recommendedName>
</protein>
<evidence type="ECO:0000256" key="2">
    <source>
        <dbReference type="SAM" id="Phobius"/>
    </source>
</evidence>
<dbReference type="KEGG" id="ccac:CcaHIS019_0501500"/>
<accession>A0AA48QWT5</accession>
<feature type="domain" description="Distal membrane-arm assembly complex protein 1-like" evidence="3">
    <location>
        <begin position="27"/>
        <end position="81"/>
    </location>
</feature>
<feature type="compositionally biased region" description="Low complexity" evidence="1">
    <location>
        <begin position="1"/>
        <end position="20"/>
    </location>
</feature>
<evidence type="ECO:0000313" key="5">
    <source>
        <dbReference type="Proteomes" id="UP001233271"/>
    </source>
</evidence>
<evidence type="ECO:0000256" key="1">
    <source>
        <dbReference type="SAM" id="MobiDB-lite"/>
    </source>
</evidence>
<dbReference type="Pfam" id="PF15055">
    <property type="entry name" value="DMAC1_Dmo2"/>
    <property type="match status" value="1"/>
</dbReference>
<feature type="transmembrane region" description="Helical" evidence="2">
    <location>
        <begin position="68"/>
        <end position="87"/>
    </location>
</feature>
<dbReference type="InterPro" id="IPR028036">
    <property type="entry name" value="DMAC1-like_dom"/>
</dbReference>
<sequence length="88" mass="9102">MSSTQPAPTSASTQPTQSTPEENKWQDCTACRLTGAATFSGLGLYALYEANQQGAFAKVRPKGSPRGAPITAAVGVVFIGLGIGRLFV</sequence>
<keyword evidence="2" id="KW-0472">Membrane</keyword>
<keyword evidence="5" id="KW-1185">Reference proteome</keyword>
<dbReference type="GeneID" id="85496392"/>
<dbReference type="EMBL" id="AP028216">
    <property type="protein sequence ID" value="BEI92522.1"/>
    <property type="molecule type" value="Genomic_DNA"/>
</dbReference>
<dbReference type="AlphaFoldDB" id="A0AA48QWT5"/>
<dbReference type="Proteomes" id="UP001233271">
    <property type="component" value="Chromosome 5"/>
</dbReference>
<name>A0AA48QWT5_9TREE</name>
<proteinExistence type="predicted"/>